<dbReference type="CDD" id="cd05013">
    <property type="entry name" value="SIS_RpiR"/>
    <property type="match status" value="1"/>
</dbReference>
<feature type="domain" description="SIS" evidence="5">
    <location>
        <begin position="120"/>
        <end position="260"/>
    </location>
</feature>
<dbReference type="Gene3D" id="1.10.10.10">
    <property type="entry name" value="Winged helix-like DNA-binding domain superfamily/Winged helix DNA-binding domain"/>
    <property type="match status" value="1"/>
</dbReference>
<dbReference type="Proteomes" id="UP000051521">
    <property type="component" value="Unassembled WGS sequence"/>
</dbReference>
<dbReference type="PROSITE" id="PS51464">
    <property type="entry name" value="SIS"/>
    <property type="match status" value="1"/>
</dbReference>
<dbReference type="InterPro" id="IPR036388">
    <property type="entry name" value="WH-like_DNA-bd_sf"/>
</dbReference>
<dbReference type="RefSeq" id="WP_056987854.1">
    <property type="nucleotide sequence ID" value="NZ_AYZO01000050.1"/>
</dbReference>
<evidence type="ECO:0000256" key="1">
    <source>
        <dbReference type="ARBA" id="ARBA00023015"/>
    </source>
</evidence>
<evidence type="ECO:0000256" key="2">
    <source>
        <dbReference type="ARBA" id="ARBA00023125"/>
    </source>
</evidence>
<dbReference type="Pfam" id="PF01418">
    <property type="entry name" value="HTH_6"/>
    <property type="match status" value="1"/>
</dbReference>
<evidence type="ECO:0000259" key="4">
    <source>
        <dbReference type="PROSITE" id="PS51071"/>
    </source>
</evidence>
<dbReference type="SUPFAM" id="SSF53697">
    <property type="entry name" value="SIS domain"/>
    <property type="match status" value="1"/>
</dbReference>
<comment type="caution">
    <text evidence="6">The sequence shown here is derived from an EMBL/GenBank/DDBJ whole genome shotgun (WGS) entry which is preliminary data.</text>
</comment>
<proteinExistence type="predicted"/>
<gene>
    <name evidence="6" type="ORF">FC38_GL001527</name>
</gene>
<dbReference type="PROSITE" id="PS51071">
    <property type="entry name" value="HTH_RPIR"/>
    <property type="match status" value="1"/>
</dbReference>
<dbReference type="InterPro" id="IPR046348">
    <property type="entry name" value="SIS_dom_sf"/>
</dbReference>
<evidence type="ECO:0000313" key="7">
    <source>
        <dbReference type="Proteomes" id="UP000051521"/>
    </source>
</evidence>
<dbReference type="InterPro" id="IPR009057">
    <property type="entry name" value="Homeodomain-like_sf"/>
</dbReference>
<keyword evidence="2" id="KW-0238">DNA-binding</keyword>
<reference evidence="6 7" key="1">
    <citation type="journal article" date="2015" name="Genome Announc.">
        <title>Expanding the biotechnology potential of lactobacilli through comparative genomics of 213 strains and associated genera.</title>
        <authorList>
            <person name="Sun Z."/>
            <person name="Harris H.M."/>
            <person name="McCann A."/>
            <person name="Guo C."/>
            <person name="Argimon S."/>
            <person name="Zhang W."/>
            <person name="Yang X."/>
            <person name="Jeffery I.B."/>
            <person name="Cooney J.C."/>
            <person name="Kagawa T.F."/>
            <person name="Liu W."/>
            <person name="Song Y."/>
            <person name="Salvetti E."/>
            <person name="Wrobel A."/>
            <person name="Rasinkangas P."/>
            <person name="Parkhill J."/>
            <person name="Rea M.C."/>
            <person name="O'Sullivan O."/>
            <person name="Ritari J."/>
            <person name="Douillard F.P."/>
            <person name="Paul Ross R."/>
            <person name="Yang R."/>
            <person name="Briner A.E."/>
            <person name="Felis G.E."/>
            <person name="de Vos W.M."/>
            <person name="Barrangou R."/>
            <person name="Klaenhammer T.R."/>
            <person name="Caufield P.W."/>
            <person name="Cui Y."/>
            <person name="Zhang H."/>
            <person name="O'Toole P.W."/>
        </authorList>
    </citation>
    <scope>NUCLEOTIDE SEQUENCE [LARGE SCALE GENOMIC DNA]</scope>
    <source>
        <strain evidence="6 7">DSM 23908</strain>
    </source>
</reference>
<organism evidence="6 7">
    <name type="scientific">Lactobacillus gigeriorum DSM 23908 = CRBIP 24.85</name>
    <dbReference type="NCBI Taxonomy" id="1423751"/>
    <lineage>
        <taxon>Bacteria</taxon>
        <taxon>Bacillati</taxon>
        <taxon>Bacillota</taxon>
        <taxon>Bacilli</taxon>
        <taxon>Lactobacillales</taxon>
        <taxon>Lactobacillaceae</taxon>
        <taxon>Lactobacillus</taxon>
    </lineage>
</organism>
<keyword evidence="3" id="KW-0804">Transcription</keyword>
<name>A0ABR5PTI7_9LACO</name>
<dbReference type="InterPro" id="IPR035472">
    <property type="entry name" value="RpiR-like_SIS"/>
</dbReference>
<dbReference type="PANTHER" id="PTHR30514:SF10">
    <property type="entry name" value="MURR_RPIR FAMILY TRANSCRIPTIONAL REGULATOR"/>
    <property type="match status" value="1"/>
</dbReference>
<feature type="domain" description="HTH rpiR-type" evidence="4">
    <location>
        <begin position="1"/>
        <end position="75"/>
    </location>
</feature>
<dbReference type="InterPro" id="IPR001347">
    <property type="entry name" value="SIS_dom"/>
</dbReference>
<keyword evidence="7" id="KW-1185">Reference proteome</keyword>
<dbReference type="PANTHER" id="PTHR30514">
    <property type="entry name" value="GLUCOKINASE"/>
    <property type="match status" value="1"/>
</dbReference>
<dbReference type="InterPro" id="IPR047640">
    <property type="entry name" value="RpiR-like"/>
</dbReference>
<evidence type="ECO:0000259" key="5">
    <source>
        <dbReference type="PROSITE" id="PS51464"/>
    </source>
</evidence>
<dbReference type="EMBL" id="AYZO01000050">
    <property type="protein sequence ID" value="KRN09262.1"/>
    <property type="molecule type" value="Genomic_DNA"/>
</dbReference>
<dbReference type="InterPro" id="IPR000281">
    <property type="entry name" value="HTH_RpiR"/>
</dbReference>
<protein>
    <submittedName>
        <fullName evidence="6">Rpir family regulatory protein</fullName>
    </submittedName>
</protein>
<evidence type="ECO:0000256" key="3">
    <source>
        <dbReference type="ARBA" id="ARBA00023163"/>
    </source>
</evidence>
<dbReference type="SUPFAM" id="SSF46689">
    <property type="entry name" value="Homeodomain-like"/>
    <property type="match status" value="1"/>
</dbReference>
<keyword evidence="1" id="KW-0805">Transcription regulation</keyword>
<sequence length="261" mass="29818">MKLTIFPNDLKYTSSEQAIIQYLETNPEKFDELTIGSLARASLTSNASIIRLSQKAGFKGFKDLKVALIKQRYHNNDVDFSFPFSPIDELEKINTAMNDLYLNSINLLRDKIQITEIEQAAKTILRAKRIFVYGIGDSGLSAKSFINKVNKLNLFPIFVKENDDEISITKQIRHDDVAIFVSYDQYTEEFKNVIDQVLTSACDTILITANPNSRLYRAATVAITIPQAEKERKVATFYSQFAFQYILNLIFALLYKNKILN</sequence>
<evidence type="ECO:0000313" key="6">
    <source>
        <dbReference type="EMBL" id="KRN09262.1"/>
    </source>
</evidence>
<dbReference type="Pfam" id="PF01380">
    <property type="entry name" value="SIS"/>
    <property type="match status" value="1"/>
</dbReference>
<accession>A0ABR5PTI7</accession>
<dbReference type="Gene3D" id="3.40.50.10490">
    <property type="entry name" value="Glucose-6-phosphate isomerase like protein, domain 1"/>
    <property type="match status" value="1"/>
</dbReference>